<evidence type="ECO:0000256" key="3">
    <source>
        <dbReference type="SAM" id="MobiDB-lite"/>
    </source>
</evidence>
<proteinExistence type="inferred from homology"/>
<keyword evidence="5" id="KW-1185">Reference proteome</keyword>
<dbReference type="GO" id="GO:0006635">
    <property type="term" value="P:fatty acid beta-oxidation"/>
    <property type="evidence" value="ECO:0007669"/>
    <property type="project" value="TreeGrafter"/>
</dbReference>
<dbReference type="Proteomes" id="UP000279994">
    <property type="component" value="Unassembled WGS sequence"/>
</dbReference>
<dbReference type="Gene3D" id="3.90.226.10">
    <property type="entry name" value="2-enoyl-CoA Hydratase, Chain A, domain 1"/>
    <property type="match status" value="1"/>
</dbReference>
<dbReference type="InterPro" id="IPR018376">
    <property type="entry name" value="Enoyl-CoA_hyd/isom_CS"/>
</dbReference>
<evidence type="ECO:0000256" key="1">
    <source>
        <dbReference type="ARBA" id="ARBA00005254"/>
    </source>
</evidence>
<evidence type="ECO:0000256" key="2">
    <source>
        <dbReference type="RuleBase" id="RU003707"/>
    </source>
</evidence>
<dbReference type="CDD" id="cd06558">
    <property type="entry name" value="crotonase-like"/>
    <property type="match status" value="1"/>
</dbReference>
<reference evidence="4 5" key="1">
    <citation type="submission" date="2018-11" db="EMBL/GenBank/DDBJ databases">
        <authorList>
            <person name="Li F."/>
        </authorList>
    </citation>
    <scope>NUCLEOTIDE SEQUENCE [LARGE SCALE GENOMIC DNA]</scope>
    <source>
        <strain evidence="4 5">Gsoil 818</strain>
    </source>
</reference>
<dbReference type="InterPro" id="IPR029045">
    <property type="entry name" value="ClpP/crotonase-like_dom_sf"/>
</dbReference>
<accession>A0A3N0GH69</accession>
<dbReference type="OrthoDB" id="9775794at2"/>
<organism evidence="4 5">
    <name type="scientific">Nocardioides pocheonensis</name>
    <dbReference type="NCBI Taxonomy" id="661485"/>
    <lineage>
        <taxon>Bacteria</taxon>
        <taxon>Bacillati</taxon>
        <taxon>Actinomycetota</taxon>
        <taxon>Actinomycetes</taxon>
        <taxon>Propionibacteriales</taxon>
        <taxon>Nocardioidaceae</taxon>
        <taxon>Nocardioides</taxon>
    </lineage>
</organism>
<dbReference type="AlphaFoldDB" id="A0A3N0GH69"/>
<name>A0A3N0GH69_9ACTN</name>
<dbReference type="InterPro" id="IPR001753">
    <property type="entry name" value="Enoyl-CoA_hydra/iso"/>
</dbReference>
<evidence type="ECO:0000313" key="5">
    <source>
        <dbReference type="Proteomes" id="UP000279994"/>
    </source>
</evidence>
<dbReference type="Pfam" id="PF00378">
    <property type="entry name" value="ECH_1"/>
    <property type="match status" value="1"/>
</dbReference>
<protein>
    <submittedName>
        <fullName evidence="4">Enoyl-CoA hydratase/isomerase family protein</fullName>
    </submittedName>
</protein>
<dbReference type="GO" id="GO:0016853">
    <property type="term" value="F:isomerase activity"/>
    <property type="evidence" value="ECO:0007669"/>
    <property type="project" value="UniProtKB-KW"/>
</dbReference>
<keyword evidence="4" id="KW-0413">Isomerase</keyword>
<comment type="similarity">
    <text evidence="1 2">Belongs to the enoyl-CoA hydratase/isomerase family.</text>
</comment>
<dbReference type="PANTHER" id="PTHR11941">
    <property type="entry name" value="ENOYL-COA HYDRATASE-RELATED"/>
    <property type="match status" value="1"/>
</dbReference>
<dbReference type="PANTHER" id="PTHR11941:SF54">
    <property type="entry name" value="ENOYL-COA HYDRATASE, MITOCHONDRIAL"/>
    <property type="match status" value="1"/>
</dbReference>
<dbReference type="PROSITE" id="PS00166">
    <property type="entry name" value="ENOYL_COA_HYDRATASE"/>
    <property type="match status" value="1"/>
</dbReference>
<evidence type="ECO:0000313" key="4">
    <source>
        <dbReference type="EMBL" id="RNM11781.1"/>
    </source>
</evidence>
<sequence length="391" mass="41177">MTTNGGRSVLVRNSQALHSSPSDENATSRLVGSRGAMIDTVCNLVILVNDCYARPEGEESEMTEPGKHWTGIDVDQRGRVLLARIDGGPRAEFSREIAADLSELVTRATEDEGVGAVVLTGTHPTRFIGHAEVGWLKELGAASPPIGRRAASVVLRAAGAGRRTPGVRHIIERSRLGDAVGYLSFHDTMLQMNTSGAAFVAALNGSALGAGSELALACDYRFMADGDHVIGQPEILLGFPPGGGGTQRLSRLVGTHRAMTMMLEGAGLDPQSAAQIGYIDEVVDPDSLIERAVAHADRLARRVKDAVAAVKRSAYLGGSQTLERGLHLERAEFLSSIGQPGAQQAMAAYIEQTAVLDDLPAYDKDTFARMRADGTSGLGSDIAGTNASPPT</sequence>
<dbReference type="SUPFAM" id="SSF52096">
    <property type="entry name" value="ClpP/crotonase"/>
    <property type="match status" value="1"/>
</dbReference>
<comment type="caution">
    <text evidence="4">The sequence shown here is derived from an EMBL/GenBank/DDBJ whole genome shotgun (WGS) entry which is preliminary data.</text>
</comment>
<feature type="region of interest" description="Disordered" evidence="3">
    <location>
        <begin position="1"/>
        <end position="29"/>
    </location>
</feature>
<gene>
    <name evidence="4" type="ORF">EFL26_21765</name>
</gene>
<dbReference type="EMBL" id="RJSF01000047">
    <property type="protein sequence ID" value="RNM11781.1"/>
    <property type="molecule type" value="Genomic_DNA"/>
</dbReference>